<keyword evidence="6 12" id="KW-1003">Cell membrane</keyword>
<reference evidence="14 15" key="1">
    <citation type="journal article" date="2015" name="Genome Announc.">
        <title>Expanding the biotechnology potential of lactobacilli through comparative genomics of 213 strains and associated genera.</title>
        <authorList>
            <person name="Sun Z."/>
            <person name="Harris H.M."/>
            <person name="McCann A."/>
            <person name="Guo C."/>
            <person name="Argimon S."/>
            <person name="Zhang W."/>
            <person name="Yang X."/>
            <person name="Jeffery I.B."/>
            <person name="Cooney J.C."/>
            <person name="Kagawa T.F."/>
            <person name="Liu W."/>
            <person name="Song Y."/>
            <person name="Salvetti E."/>
            <person name="Wrobel A."/>
            <person name="Rasinkangas P."/>
            <person name="Parkhill J."/>
            <person name="Rea M.C."/>
            <person name="O'Sullivan O."/>
            <person name="Ritari J."/>
            <person name="Douillard F.P."/>
            <person name="Paul Ross R."/>
            <person name="Yang R."/>
            <person name="Briner A.E."/>
            <person name="Felis G.E."/>
            <person name="de Vos W.M."/>
            <person name="Barrangou R."/>
            <person name="Klaenhammer T.R."/>
            <person name="Caufield P.W."/>
            <person name="Cui Y."/>
            <person name="Zhang H."/>
            <person name="O'Toole P.W."/>
        </authorList>
    </citation>
    <scope>NUCLEOTIDE SEQUENCE [LARGE SCALE GENOMIC DNA]</scope>
    <source>
        <strain evidence="14 15">JCM 15530</strain>
    </source>
</reference>
<accession>A0A0R1HNP7</accession>
<dbReference type="NCBIfam" id="TIGR02136">
    <property type="entry name" value="ptsS_2"/>
    <property type="match status" value="1"/>
</dbReference>
<evidence type="ECO:0000256" key="9">
    <source>
        <dbReference type="ARBA" id="ARBA00023136"/>
    </source>
</evidence>
<dbReference type="Proteomes" id="UP000050911">
    <property type="component" value="Unassembled WGS sequence"/>
</dbReference>
<keyword evidence="9" id="KW-0472">Membrane</keyword>
<evidence type="ECO:0000256" key="3">
    <source>
        <dbReference type="ARBA" id="ARBA00008725"/>
    </source>
</evidence>
<gene>
    <name evidence="14" type="ORF">FC96_GL001793</name>
</gene>
<dbReference type="SUPFAM" id="SSF53850">
    <property type="entry name" value="Periplasmic binding protein-like II"/>
    <property type="match status" value="1"/>
</dbReference>
<dbReference type="PANTHER" id="PTHR30570">
    <property type="entry name" value="PERIPLASMIC PHOSPHATE BINDING COMPONENT OF PHOSPHATE ABC TRANSPORTER"/>
    <property type="match status" value="1"/>
</dbReference>
<keyword evidence="8" id="KW-0732">Signal</keyword>
<keyword evidence="11 12" id="KW-0449">Lipoprotein</keyword>
<dbReference type="CDD" id="cd13653">
    <property type="entry name" value="PBP2_phosphate_like_1"/>
    <property type="match status" value="1"/>
</dbReference>
<keyword evidence="15" id="KW-1185">Reference proteome</keyword>
<dbReference type="Pfam" id="PF12849">
    <property type="entry name" value="PBP_like_2"/>
    <property type="match status" value="1"/>
</dbReference>
<evidence type="ECO:0000256" key="10">
    <source>
        <dbReference type="ARBA" id="ARBA00023139"/>
    </source>
</evidence>
<organism evidence="14 15">
    <name type="scientific">Secundilactobacillus kimchicus JCM 15530</name>
    <dbReference type="NCBI Taxonomy" id="1302272"/>
    <lineage>
        <taxon>Bacteria</taxon>
        <taxon>Bacillati</taxon>
        <taxon>Bacillota</taxon>
        <taxon>Bacilli</taxon>
        <taxon>Lactobacillales</taxon>
        <taxon>Lactobacillaceae</taxon>
        <taxon>Secundilactobacillus</taxon>
    </lineage>
</organism>
<comment type="similarity">
    <text evidence="3 12">Belongs to the PstS family.</text>
</comment>
<name>A0A0R1HNP7_9LACO</name>
<evidence type="ECO:0000256" key="11">
    <source>
        <dbReference type="ARBA" id="ARBA00023288"/>
    </source>
</evidence>
<dbReference type="EMBL" id="AZCX01000004">
    <property type="protein sequence ID" value="KRK48063.1"/>
    <property type="molecule type" value="Genomic_DNA"/>
</dbReference>
<evidence type="ECO:0000256" key="12">
    <source>
        <dbReference type="RuleBase" id="RU367119"/>
    </source>
</evidence>
<dbReference type="PATRIC" id="fig|1302272.5.peg.1818"/>
<comment type="subunit">
    <text evidence="4 12">The complex is composed of two ATP-binding proteins (PstB), two transmembrane proteins (PstC and PstA) and a solute-binding protein (PstS).</text>
</comment>
<evidence type="ECO:0000256" key="8">
    <source>
        <dbReference type="ARBA" id="ARBA00022729"/>
    </source>
</evidence>
<proteinExistence type="inferred from homology"/>
<evidence type="ECO:0000256" key="5">
    <source>
        <dbReference type="ARBA" id="ARBA00022448"/>
    </source>
</evidence>
<dbReference type="GO" id="GO:0006817">
    <property type="term" value="P:phosphate ion transport"/>
    <property type="evidence" value="ECO:0007669"/>
    <property type="project" value="UniProtKB-UniRule"/>
</dbReference>
<dbReference type="OrthoDB" id="9790048at2"/>
<dbReference type="RefSeq" id="WP_054660609.1">
    <property type="nucleotide sequence ID" value="NZ_AZCX01000004.1"/>
</dbReference>
<evidence type="ECO:0000256" key="4">
    <source>
        <dbReference type="ARBA" id="ARBA00011529"/>
    </source>
</evidence>
<dbReference type="InterPro" id="IPR050811">
    <property type="entry name" value="Phosphate_ABC_transporter"/>
</dbReference>
<evidence type="ECO:0000256" key="7">
    <source>
        <dbReference type="ARBA" id="ARBA00022592"/>
    </source>
</evidence>
<evidence type="ECO:0000256" key="2">
    <source>
        <dbReference type="ARBA" id="ARBA00004193"/>
    </source>
</evidence>
<dbReference type="PANTHER" id="PTHR30570:SF4">
    <property type="entry name" value="PHOSPHATE-BINDING PROTEIN PSTS 1"/>
    <property type="match status" value="1"/>
</dbReference>
<dbReference type="GO" id="GO:0042301">
    <property type="term" value="F:phosphate ion binding"/>
    <property type="evidence" value="ECO:0007669"/>
    <property type="project" value="UniProtKB-UniRule"/>
</dbReference>
<evidence type="ECO:0000256" key="6">
    <source>
        <dbReference type="ARBA" id="ARBA00022475"/>
    </source>
</evidence>
<dbReference type="Gene3D" id="3.40.190.10">
    <property type="entry name" value="Periplasmic binding protein-like II"/>
    <property type="match status" value="2"/>
</dbReference>
<keyword evidence="10 12" id="KW-0564">Palmitate</keyword>
<dbReference type="InterPro" id="IPR024370">
    <property type="entry name" value="PBP_domain"/>
</dbReference>
<protein>
    <recommendedName>
        <fullName evidence="12">Phosphate-binding protein</fullName>
    </recommendedName>
</protein>
<dbReference type="GO" id="GO:0005886">
    <property type="term" value="C:plasma membrane"/>
    <property type="evidence" value="ECO:0007669"/>
    <property type="project" value="UniProtKB-SubCell"/>
</dbReference>
<keyword evidence="5 12" id="KW-0813">Transport</keyword>
<evidence type="ECO:0000259" key="13">
    <source>
        <dbReference type="Pfam" id="PF12849"/>
    </source>
</evidence>
<comment type="caution">
    <text evidence="14">The sequence shown here is derived from an EMBL/GenBank/DDBJ whole genome shotgun (WGS) entry which is preliminary data.</text>
</comment>
<comment type="function">
    <text evidence="12">Involved in the system for phosphate transport across the cytoplasmic membrane.</text>
</comment>
<evidence type="ECO:0000313" key="14">
    <source>
        <dbReference type="EMBL" id="KRK48063.1"/>
    </source>
</evidence>
<keyword evidence="7 12" id="KW-0592">Phosphate transport</keyword>
<comment type="subcellular location">
    <subcellularLocation>
        <location evidence="2 12">Cell membrane</location>
        <topology evidence="2 12">Lipid-anchor</topology>
    </subcellularLocation>
</comment>
<dbReference type="AlphaFoldDB" id="A0A0R1HNP7"/>
<feature type="domain" description="PBP" evidence="13">
    <location>
        <begin position="28"/>
        <end position="258"/>
    </location>
</feature>
<evidence type="ECO:0000313" key="15">
    <source>
        <dbReference type="Proteomes" id="UP000050911"/>
    </source>
</evidence>
<sequence length="290" mass="31641">MRKSRWIQLVIVLVIVVLGTAGYVTRKTTHADMTITAVGSTALQPLVEAAGEEYSGQHLGTFINVQGGGSGTGLSQIQEGAVDIGNSDVFAEEQKGIKANRLVDHRVAVVGITPIVNKKVGVKRLTTAQLIKIFTGRVTNWSQLGGRHQPIVLLNRAQGSGTRMTFERWALKGARSKPAQEQDSSGMVRQIVATTPGAISYVGFSYADQSVQAITLNGVSPTDENVKTNRWPIWSYEHMYTSRTPGPLTQRFIRYIQSAHIQRTLVKQLGYISVADMHVSRDVSGRVGEK</sequence>
<comment type="function">
    <text evidence="1">Part of the ABC transporter complex PstSACB involved in phosphate import.</text>
</comment>
<evidence type="ECO:0000256" key="1">
    <source>
        <dbReference type="ARBA" id="ARBA00002841"/>
    </source>
</evidence>
<dbReference type="STRING" id="1302272.FC96_GL001793"/>
<dbReference type="InterPro" id="IPR011862">
    <property type="entry name" value="Phos-bd"/>
</dbReference>